<accession>A0A1C3EAS3</accession>
<dbReference type="STRING" id="1080227.A8L45_20405"/>
<evidence type="ECO:0000313" key="2">
    <source>
        <dbReference type="EMBL" id="ODA30294.1"/>
    </source>
</evidence>
<dbReference type="RefSeq" id="WP_068905206.1">
    <property type="nucleotide sequence ID" value="NZ_JBHUIF010000012.1"/>
</dbReference>
<dbReference type="InterPro" id="IPR000182">
    <property type="entry name" value="GNAT_dom"/>
</dbReference>
<evidence type="ECO:0000259" key="1">
    <source>
        <dbReference type="PROSITE" id="PS51186"/>
    </source>
</evidence>
<dbReference type="CDD" id="cd04301">
    <property type="entry name" value="NAT_SF"/>
    <property type="match status" value="1"/>
</dbReference>
<protein>
    <recommendedName>
        <fullName evidence="1">N-acetyltransferase domain-containing protein</fullName>
    </recommendedName>
</protein>
<dbReference type="GO" id="GO:0016747">
    <property type="term" value="F:acyltransferase activity, transferring groups other than amino-acyl groups"/>
    <property type="evidence" value="ECO:0007669"/>
    <property type="project" value="InterPro"/>
</dbReference>
<dbReference type="SUPFAM" id="SSF55729">
    <property type="entry name" value="Acyl-CoA N-acyltransferases (Nat)"/>
    <property type="match status" value="1"/>
</dbReference>
<dbReference type="AlphaFoldDB" id="A0A1C3EAS3"/>
<keyword evidence="3" id="KW-1185">Reference proteome</keyword>
<proteinExistence type="predicted"/>
<comment type="caution">
    <text evidence="2">The sequence shown here is derived from an EMBL/GenBank/DDBJ whole genome shotgun (WGS) entry which is preliminary data.</text>
</comment>
<feature type="domain" description="N-acetyltransferase" evidence="1">
    <location>
        <begin position="3"/>
        <end position="167"/>
    </location>
</feature>
<dbReference type="EMBL" id="LYBM01000054">
    <property type="protein sequence ID" value="ODA30294.1"/>
    <property type="molecule type" value="Genomic_DNA"/>
</dbReference>
<dbReference type="PROSITE" id="PS51186">
    <property type="entry name" value="GNAT"/>
    <property type="match status" value="1"/>
</dbReference>
<dbReference type="Gene3D" id="3.40.630.30">
    <property type="match status" value="1"/>
</dbReference>
<gene>
    <name evidence="2" type="ORF">A8L45_20405</name>
</gene>
<dbReference type="OrthoDB" id="27442at2"/>
<evidence type="ECO:0000313" key="3">
    <source>
        <dbReference type="Proteomes" id="UP000094936"/>
    </source>
</evidence>
<dbReference type="Pfam" id="PF00583">
    <property type="entry name" value="Acetyltransf_1"/>
    <property type="match status" value="1"/>
</dbReference>
<organism evidence="2 3">
    <name type="scientific">Veronia pacifica</name>
    <dbReference type="NCBI Taxonomy" id="1080227"/>
    <lineage>
        <taxon>Bacteria</taxon>
        <taxon>Pseudomonadati</taxon>
        <taxon>Pseudomonadota</taxon>
        <taxon>Gammaproteobacteria</taxon>
        <taxon>Vibrionales</taxon>
        <taxon>Vibrionaceae</taxon>
        <taxon>Veronia</taxon>
    </lineage>
</organism>
<dbReference type="InterPro" id="IPR016181">
    <property type="entry name" value="Acyl_CoA_acyltransferase"/>
</dbReference>
<dbReference type="Proteomes" id="UP000094936">
    <property type="component" value="Unassembled WGS sequence"/>
</dbReference>
<sequence>MSVTLIPMSATEYPVFLESSIKSYAESGVKSGRWTAGEALSQSRQQLTSLLKNGVSTEDQYLLKIIVTETGQNVGHIWLHCPSDKRFCFIYELYISENHRRCGFAQSAMLKAEEFAASKGATKLELHVFNFNKEAQALYQKLGFNTFSLNMRKEITPTHEPNTICNN</sequence>
<dbReference type="PANTHER" id="PTHR43072">
    <property type="entry name" value="N-ACETYLTRANSFERASE"/>
    <property type="match status" value="1"/>
</dbReference>
<reference evidence="2 3" key="1">
    <citation type="submission" date="2016-05" db="EMBL/GenBank/DDBJ databases">
        <title>Genomic Taxonomy of the Vibrionaceae.</title>
        <authorList>
            <person name="Gomez-Gil B."/>
            <person name="Enciso-Ibarra J."/>
        </authorList>
    </citation>
    <scope>NUCLEOTIDE SEQUENCE [LARGE SCALE GENOMIC DNA]</scope>
    <source>
        <strain evidence="2 3">CAIM 1920</strain>
    </source>
</reference>
<name>A0A1C3EAS3_9GAMM</name>